<dbReference type="RefSeq" id="WP_345708492.1">
    <property type="nucleotide sequence ID" value="NZ_BAABKV010000001.1"/>
</dbReference>
<keyword evidence="2" id="KW-1185">Reference proteome</keyword>
<evidence type="ECO:0000313" key="1">
    <source>
        <dbReference type="EMBL" id="MFC7181307.1"/>
    </source>
</evidence>
<organism evidence="1 2">
    <name type="scientific">Kitasatospora paranensis</name>
    <dbReference type="NCBI Taxonomy" id="258053"/>
    <lineage>
        <taxon>Bacteria</taxon>
        <taxon>Bacillati</taxon>
        <taxon>Actinomycetota</taxon>
        <taxon>Actinomycetes</taxon>
        <taxon>Kitasatosporales</taxon>
        <taxon>Streptomycetaceae</taxon>
        <taxon>Kitasatospora</taxon>
    </lineage>
</organism>
<dbReference type="EMBL" id="JBHTAJ010000029">
    <property type="protein sequence ID" value="MFC7181307.1"/>
    <property type="molecule type" value="Genomic_DNA"/>
</dbReference>
<evidence type="ECO:0000313" key="2">
    <source>
        <dbReference type="Proteomes" id="UP001596435"/>
    </source>
</evidence>
<dbReference type="Proteomes" id="UP001596435">
    <property type="component" value="Unassembled WGS sequence"/>
</dbReference>
<evidence type="ECO:0008006" key="3">
    <source>
        <dbReference type="Google" id="ProtNLM"/>
    </source>
</evidence>
<sequence length="138" mass="15607">MTTGTRTRTVEVLADALVEFLETGSAPDGLFTADAFCDLSLPQWRLQAIGRDELVAMRRQSHPATGTVPRRRLDATATGFVLEVEERWQDADGDWYCRELFRADVRDGAVAQLSVYCTGDWDAARRERHAREVRLPRP</sequence>
<protein>
    <recommendedName>
        <fullName evidence="3">SnoaL-like domain-containing protein</fullName>
    </recommendedName>
</protein>
<accession>A0ABW2FZC0</accession>
<comment type="caution">
    <text evidence="1">The sequence shown here is derived from an EMBL/GenBank/DDBJ whole genome shotgun (WGS) entry which is preliminary data.</text>
</comment>
<proteinExistence type="predicted"/>
<name>A0ABW2FZC0_9ACTN</name>
<reference evidence="2" key="1">
    <citation type="journal article" date="2019" name="Int. J. Syst. Evol. Microbiol.">
        <title>The Global Catalogue of Microorganisms (GCM) 10K type strain sequencing project: providing services to taxonomists for standard genome sequencing and annotation.</title>
        <authorList>
            <consortium name="The Broad Institute Genomics Platform"/>
            <consortium name="The Broad Institute Genome Sequencing Center for Infectious Disease"/>
            <person name="Wu L."/>
            <person name="Ma J."/>
        </authorList>
    </citation>
    <scope>NUCLEOTIDE SEQUENCE [LARGE SCALE GENOMIC DNA]</scope>
    <source>
        <strain evidence="2">CGMCC 1.12859</strain>
    </source>
</reference>
<gene>
    <name evidence="1" type="ORF">ACFQMG_17265</name>
</gene>